<dbReference type="EMBL" id="CP053564">
    <property type="protein sequence ID" value="QJY48579.1"/>
    <property type="molecule type" value="Genomic_DNA"/>
</dbReference>
<dbReference type="Gene3D" id="3.40.50.150">
    <property type="entry name" value="Vaccinia Virus protein VP39"/>
    <property type="match status" value="1"/>
</dbReference>
<evidence type="ECO:0000313" key="5">
    <source>
        <dbReference type="EMBL" id="QJY48579.1"/>
    </source>
</evidence>
<evidence type="ECO:0000259" key="4">
    <source>
        <dbReference type="Pfam" id="PF13649"/>
    </source>
</evidence>
<evidence type="ECO:0000313" key="6">
    <source>
        <dbReference type="Proteomes" id="UP000505377"/>
    </source>
</evidence>
<dbReference type="InterPro" id="IPR029063">
    <property type="entry name" value="SAM-dependent_MTases_sf"/>
</dbReference>
<keyword evidence="3" id="KW-0949">S-adenosyl-L-methionine</keyword>
<organism evidence="5 6">
    <name type="scientific">Pseudonocardia broussonetiae</name>
    <dbReference type="NCBI Taxonomy" id="2736640"/>
    <lineage>
        <taxon>Bacteria</taxon>
        <taxon>Bacillati</taxon>
        <taxon>Actinomycetota</taxon>
        <taxon>Actinomycetes</taxon>
        <taxon>Pseudonocardiales</taxon>
        <taxon>Pseudonocardiaceae</taxon>
        <taxon>Pseudonocardia</taxon>
    </lineage>
</organism>
<name>A0A6M6JQ79_9PSEU</name>
<dbReference type="Pfam" id="PF13649">
    <property type="entry name" value="Methyltransf_25"/>
    <property type="match status" value="1"/>
</dbReference>
<accession>A0A6M6JQ79</accession>
<dbReference type="PANTHER" id="PTHR43464:SF19">
    <property type="entry name" value="UBIQUINONE BIOSYNTHESIS O-METHYLTRANSFERASE, MITOCHONDRIAL"/>
    <property type="match status" value="1"/>
</dbReference>
<dbReference type="CDD" id="cd02440">
    <property type="entry name" value="AdoMet_MTases"/>
    <property type="match status" value="1"/>
</dbReference>
<dbReference type="SUPFAM" id="SSF53335">
    <property type="entry name" value="S-adenosyl-L-methionine-dependent methyltransferases"/>
    <property type="match status" value="1"/>
</dbReference>
<gene>
    <name evidence="5" type="ORF">HOP40_24650</name>
</gene>
<dbReference type="InterPro" id="IPR041698">
    <property type="entry name" value="Methyltransf_25"/>
</dbReference>
<evidence type="ECO:0000256" key="1">
    <source>
        <dbReference type="ARBA" id="ARBA00022603"/>
    </source>
</evidence>
<evidence type="ECO:0000256" key="3">
    <source>
        <dbReference type="ARBA" id="ARBA00022691"/>
    </source>
</evidence>
<protein>
    <submittedName>
        <fullName evidence="5">Class I SAM-dependent methyltransferase</fullName>
    </submittedName>
</protein>
<keyword evidence="2 5" id="KW-0808">Transferase</keyword>
<dbReference type="GO" id="GO:0008168">
    <property type="term" value="F:methyltransferase activity"/>
    <property type="evidence" value="ECO:0007669"/>
    <property type="project" value="UniProtKB-KW"/>
</dbReference>
<dbReference type="Proteomes" id="UP000505377">
    <property type="component" value="Chromosome"/>
</dbReference>
<dbReference type="AlphaFoldDB" id="A0A6M6JQ79"/>
<dbReference type="RefSeq" id="WP_172162435.1">
    <property type="nucleotide sequence ID" value="NZ_CP053564.1"/>
</dbReference>
<keyword evidence="6" id="KW-1185">Reference proteome</keyword>
<reference evidence="5 6" key="1">
    <citation type="submission" date="2020-05" db="EMBL/GenBank/DDBJ databases">
        <authorList>
            <person name="Mo P."/>
        </authorList>
    </citation>
    <scope>NUCLEOTIDE SEQUENCE [LARGE SCALE GENOMIC DNA]</scope>
    <source>
        <strain evidence="5 6">Gen01</strain>
    </source>
</reference>
<evidence type="ECO:0000256" key="2">
    <source>
        <dbReference type="ARBA" id="ARBA00022679"/>
    </source>
</evidence>
<dbReference type="GO" id="GO:0032259">
    <property type="term" value="P:methylation"/>
    <property type="evidence" value="ECO:0007669"/>
    <property type="project" value="UniProtKB-KW"/>
</dbReference>
<keyword evidence="1 5" id="KW-0489">Methyltransferase</keyword>
<sequence>MTFVRTPADLLTLLDDLLTGQDGARWDAFFADRARPCPFLVDLPDENLAGWVEQGVLAPGRALELGCGHGRNAVHLARHGWRVDAVDFSATALDRARESAAAAGVDVTLHHGSVLDLRPDEGGYDLVYDSGCFHHVAPHRRPQFVDVVRRALAPGGRFGLVCFSPEGGSGLTDREVYERRTLGGGLGYSEDQLRALWSDGFVVDELRPLRAGVPGRFGEEFLNALLATRVTPG</sequence>
<dbReference type="PANTHER" id="PTHR43464">
    <property type="entry name" value="METHYLTRANSFERASE"/>
    <property type="match status" value="1"/>
</dbReference>
<dbReference type="KEGG" id="pbro:HOP40_24650"/>
<feature type="domain" description="Methyltransferase" evidence="4">
    <location>
        <begin position="63"/>
        <end position="156"/>
    </location>
</feature>
<proteinExistence type="predicted"/>